<organism evidence="7 8">
    <name type="scientific">Romanomermis culicivorax</name>
    <name type="common">Nematode worm</name>
    <dbReference type="NCBI Taxonomy" id="13658"/>
    <lineage>
        <taxon>Eukaryota</taxon>
        <taxon>Metazoa</taxon>
        <taxon>Ecdysozoa</taxon>
        <taxon>Nematoda</taxon>
        <taxon>Enoplea</taxon>
        <taxon>Dorylaimia</taxon>
        <taxon>Mermithida</taxon>
        <taxon>Mermithoidea</taxon>
        <taxon>Mermithidae</taxon>
        <taxon>Romanomermis</taxon>
    </lineage>
</organism>
<dbReference type="InterPro" id="IPR032675">
    <property type="entry name" value="LRR_dom_sf"/>
</dbReference>
<evidence type="ECO:0000256" key="3">
    <source>
        <dbReference type="ARBA" id="ARBA00022989"/>
    </source>
</evidence>
<evidence type="ECO:0000256" key="5">
    <source>
        <dbReference type="SAM" id="Phobius"/>
    </source>
</evidence>
<dbReference type="PANTHER" id="PTHR13377:SF3">
    <property type="entry name" value="TRANSMEMBRANE PROTEIN 115"/>
    <property type="match status" value="1"/>
</dbReference>
<dbReference type="PANTHER" id="PTHR13377">
    <property type="entry name" value="PLACENTAL PROTEIN 6"/>
    <property type="match status" value="1"/>
</dbReference>
<keyword evidence="4 5" id="KW-0472">Membrane</keyword>
<evidence type="ECO:0000256" key="4">
    <source>
        <dbReference type="ARBA" id="ARBA00023136"/>
    </source>
</evidence>
<accession>A0A915IW98</accession>
<dbReference type="WBParaSite" id="nRc.2.0.1.t17680-RA">
    <property type="protein sequence ID" value="nRc.2.0.1.t17680-RA"/>
    <property type="gene ID" value="nRc.2.0.1.g17680"/>
</dbReference>
<evidence type="ECO:0000256" key="2">
    <source>
        <dbReference type="ARBA" id="ARBA00022692"/>
    </source>
</evidence>
<reference evidence="8" key="1">
    <citation type="submission" date="2022-11" db="UniProtKB">
        <authorList>
            <consortium name="WormBaseParasite"/>
        </authorList>
    </citation>
    <scope>IDENTIFICATION</scope>
</reference>
<dbReference type="InterPro" id="IPR013861">
    <property type="entry name" value="TMEM115/Pdh1/Rbl19"/>
</dbReference>
<sequence>MLLNHIICVHLTFTILKTSWDLKELVRFFCLMNLLTALVTCCIMILIYVATGAEDFYFKDRLAIRGVTGYDAAVLVAAVQSMPDTAIFTLPFGRFKNSHVPFTWIIVALILWLLNLLNLIHVLMFAVGFYISWCYLRFYQKHSNGSVGDSSACFGFHLFFPSVLQPFVEHTGKLTYQILIKLKICKPVIRSFDVKQLQSVVTTTPMIVDSADRERRKGATFIVISSPMRSQQEERLEDAEACVRRHYCTVKSPPDGRLIMIKPKLLDLPDDIFAIIFRSFTVTEALRFEIASKRCRALIKNFYWNRLPITLDLIDFLRQSPTINISNTYKFDCAAAALIKRVSKTVKHLSLCRFGSHEYSLRLGLEGAVIEYCHKLHTLELNNRLLERQWLIEVSQAIPNLKCLSMCRVYIKRYGQLDDTFLSILLQNWRNLEVLRLRDNCGVHLTCSSHFPPTLTALDVQGCRISILHLKNSFVVCPQLDSLSTMFNYNLESLEEFFPRLRQLSVDWSLCSNDGFIDNGRKIRDEILCSVLSRCFSLRSVTICGQLLNDRLMNVISDELVNLTEISFPGYSDQELYVRPFRSLSILGKSANIRKISLVNSNLASVFLPLCHKFTNLIVVDVSNSIKERKISDAEWLKVKSETLEELIMQNFMVANVDNDRRRYIAHKIYSLVRVGCPRFRRI</sequence>
<dbReference type="PROSITE" id="PS50181">
    <property type="entry name" value="FBOX"/>
    <property type="match status" value="1"/>
</dbReference>
<dbReference type="Gene3D" id="3.80.10.10">
    <property type="entry name" value="Ribonuclease Inhibitor"/>
    <property type="match status" value="2"/>
</dbReference>
<evidence type="ECO:0000259" key="6">
    <source>
        <dbReference type="PROSITE" id="PS50181"/>
    </source>
</evidence>
<feature type="transmembrane region" description="Helical" evidence="5">
    <location>
        <begin position="102"/>
        <end position="131"/>
    </location>
</feature>
<feature type="domain" description="F-box" evidence="6">
    <location>
        <begin position="262"/>
        <end position="307"/>
    </location>
</feature>
<dbReference type="Proteomes" id="UP000887565">
    <property type="component" value="Unplaced"/>
</dbReference>
<comment type="subcellular location">
    <subcellularLocation>
        <location evidence="1">Membrane</location>
        <topology evidence="1">Multi-pass membrane protein</topology>
    </subcellularLocation>
</comment>
<dbReference type="GO" id="GO:0005794">
    <property type="term" value="C:Golgi apparatus"/>
    <property type="evidence" value="ECO:0007669"/>
    <property type="project" value="TreeGrafter"/>
</dbReference>
<dbReference type="Pfam" id="PF08551">
    <property type="entry name" value="DUF1751"/>
    <property type="match status" value="1"/>
</dbReference>
<dbReference type="Pfam" id="PF00646">
    <property type="entry name" value="F-box"/>
    <property type="match status" value="1"/>
</dbReference>
<feature type="transmembrane region" description="Helical" evidence="5">
    <location>
        <begin position="25"/>
        <end position="50"/>
    </location>
</feature>
<evidence type="ECO:0000256" key="1">
    <source>
        <dbReference type="ARBA" id="ARBA00004141"/>
    </source>
</evidence>
<keyword evidence="3 5" id="KW-1133">Transmembrane helix</keyword>
<name>A0A915IW98_ROMCU</name>
<keyword evidence="2 5" id="KW-0812">Transmembrane</keyword>
<proteinExistence type="predicted"/>
<dbReference type="InterPro" id="IPR001810">
    <property type="entry name" value="F-box_dom"/>
</dbReference>
<feature type="transmembrane region" description="Helical" evidence="5">
    <location>
        <begin position="62"/>
        <end position="82"/>
    </location>
</feature>
<dbReference type="AlphaFoldDB" id="A0A915IW98"/>
<evidence type="ECO:0000313" key="7">
    <source>
        <dbReference type="Proteomes" id="UP000887565"/>
    </source>
</evidence>
<dbReference type="GO" id="GO:0016020">
    <property type="term" value="C:membrane"/>
    <property type="evidence" value="ECO:0007669"/>
    <property type="project" value="UniProtKB-SubCell"/>
</dbReference>
<dbReference type="GO" id="GO:0006890">
    <property type="term" value="P:retrograde vesicle-mediated transport, Golgi to endoplasmic reticulum"/>
    <property type="evidence" value="ECO:0007669"/>
    <property type="project" value="InterPro"/>
</dbReference>
<protein>
    <submittedName>
        <fullName evidence="8">F-box domain-containing protein</fullName>
    </submittedName>
</protein>
<keyword evidence="7" id="KW-1185">Reference proteome</keyword>
<dbReference type="SUPFAM" id="SSF52047">
    <property type="entry name" value="RNI-like"/>
    <property type="match status" value="1"/>
</dbReference>
<evidence type="ECO:0000313" key="8">
    <source>
        <dbReference type="WBParaSite" id="nRc.2.0.1.t17680-RA"/>
    </source>
</evidence>